<evidence type="ECO:0000313" key="1">
    <source>
        <dbReference type="EMBL" id="KAI9512977.1"/>
    </source>
</evidence>
<dbReference type="EMBL" id="JAGFNK010000004">
    <property type="protein sequence ID" value="KAI9512977.1"/>
    <property type="molecule type" value="Genomic_DNA"/>
</dbReference>
<proteinExistence type="predicted"/>
<evidence type="ECO:0000313" key="2">
    <source>
        <dbReference type="Proteomes" id="UP001207468"/>
    </source>
</evidence>
<comment type="caution">
    <text evidence="1">The sequence shown here is derived from an EMBL/GenBank/DDBJ whole genome shotgun (WGS) entry which is preliminary data.</text>
</comment>
<name>A0ACC0UNA6_9AGAM</name>
<reference evidence="1" key="1">
    <citation type="submission" date="2021-03" db="EMBL/GenBank/DDBJ databases">
        <title>Evolutionary priming and transition to the ectomycorrhizal habit in an iconic lineage of mushroom-forming fungi: is preadaptation a requirement?</title>
        <authorList>
            <consortium name="DOE Joint Genome Institute"/>
            <person name="Looney B.P."/>
            <person name="Miyauchi S."/>
            <person name="Morin E."/>
            <person name="Drula E."/>
            <person name="Courty P.E."/>
            <person name="Chicoki N."/>
            <person name="Fauchery L."/>
            <person name="Kohler A."/>
            <person name="Kuo A."/>
            <person name="LaButti K."/>
            <person name="Pangilinan J."/>
            <person name="Lipzen A."/>
            <person name="Riley R."/>
            <person name="Andreopoulos W."/>
            <person name="He G."/>
            <person name="Johnson J."/>
            <person name="Barry K.W."/>
            <person name="Grigoriev I.V."/>
            <person name="Nagy L."/>
            <person name="Hibbett D."/>
            <person name="Henrissat B."/>
            <person name="Matheny P.B."/>
            <person name="Labbe J."/>
            <person name="Martin A.F."/>
        </authorList>
    </citation>
    <scope>NUCLEOTIDE SEQUENCE</scope>
    <source>
        <strain evidence="1">BPL698</strain>
    </source>
</reference>
<accession>A0ACC0UNA6</accession>
<keyword evidence="2" id="KW-1185">Reference proteome</keyword>
<organism evidence="1 2">
    <name type="scientific">Russula earlei</name>
    <dbReference type="NCBI Taxonomy" id="71964"/>
    <lineage>
        <taxon>Eukaryota</taxon>
        <taxon>Fungi</taxon>
        <taxon>Dikarya</taxon>
        <taxon>Basidiomycota</taxon>
        <taxon>Agaricomycotina</taxon>
        <taxon>Agaricomycetes</taxon>
        <taxon>Russulales</taxon>
        <taxon>Russulaceae</taxon>
        <taxon>Russula</taxon>
    </lineage>
</organism>
<gene>
    <name evidence="1" type="ORF">F5148DRAFT_561642</name>
</gene>
<sequence>MPSLSTTSLLLVENMRVTRSMSKLASQGCAGVIVRRPLSNRTTSTNSGTKPSAKQEASPLKPLVTKPAFSVPHPYKTGFGFVLRGAPRTPEERKRLRKERLAFFRRARAYKRKNLPKFNLRRAPAVADDVPYVREYVDERIGCYRIIPSPALLAPPATNVLGQILHRDTFTVVPEIREHAPPEWDEWRPRCHPDLDPEVDLSMLSVPSMDASGDFHPYHVARCFPILWRRALAEHTCEVRDKKKRSSKACTIGGRHRL</sequence>
<dbReference type="Proteomes" id="UP001207468">
    <property type="component" value="Unassembled WGS sequence"/>
</dbReference>
<protein>
    <submittedName>
        <fullName evidence="1">Uncharacterized protein</fullName>
    </submittedName>
</protein>